<keyword evidence="2" id="KW-1185">Reference proteome</keyword>
<gene>
    <name evidence="1" type="ORF">BOX15_Mlig014649g2</name>
</gene>
<evidence type="ECO:0000313" key="2">
    <source>
        <dbReference type="Proteomes" id="UP000215902"/>
    </source>
</evidence>
<evidence type="ECO:0000313" key="1">
    <source>
        <dbReference type="EMBL" id="PAA63881.1"/>
    </source>
</evidence>
<organism evidence="1 2">
    <name type="scientific">Macrostomum lignano</name>
    <dbReference type="NCBI Taxonomy" id="282301"/>
    <lineage>
        <taxon>Eukaryota</taxon>
        <taxon>Metazoa</taxon>
        <taxon>Spiralia</taxon>
        <taxon>Lophotrochozoa</taxon>
        <taxon>Platyhelminthes</taxon>
        <taxon>Rhabditophora</taxon>
        <taxon>Macrostomorpha</taxon>
        <taxon>Macrostomida</taxon>
        <taxon>Macrostomidae</taxon>
        <taxon>Macrostomum</taxon>
    </lineage>
</organism>
<dbReference type="Proteomes" id="UP000215902">
    <property type="component" value="Unassembled WGS sequence"/>
</dbReference>
<accession>A0A267EQW2</accession>
<proteinExistence type="predicted"/>
<dbReference type="EMBL" id="NIVC01001808">
    <property type="protein sequence ID" value="PAA63881.1"/>
    <property type="molecule type" value="Genomic_DNA"/>
</dbReference>
<dbReference type="AlphaFoldDB" id="A0A267EQW2"/>
<sequence length="149" mass="17460">TADATEILLASAVMNNPLGGFSFGTLDVLSRIRSRTFKIEKNVSQQRIELVVSFCIRNEKNFEIYRMLREHMLLSDFYINMESKMDLWYAFEIEMNGTLIFSAIELPDGYRDNLNLQVLVRELTFVIDEYKRSNQIVHMKYSLNKCTLL</sequence>
<feature type="non-terminal residue" evidence="1">
    <location>
        <position position="1"/>
    </location>
</feature>
<name>A0A267EQW2_9PLAT</name>
<protein>
    <submittedName>
        <fullName evidence="1">Uncharacterized protein</fullName>
    </submittedName>
</protein>
<reference evidence="1 2" key="1">
    <citation type="submission" date="2017-06" db="EMBL/GenBank/DDBJ databases">
        <title>A platform for efficient transgenesis in Macrostomum lignano, a flatworm model organism for stem cell research.</title>
        <authorList>
            <person name="Berezikov E."/>
        </authorList>
    </citation>
    <scope>NUCLEOTIDE SEQUENCE [LARGE SCALE GENOMIC DNA]</scope>
    <source>
        <strain evidence="1">DV1</strain>
        <tissue evidence="1">Whole organism</tissue>
    </source>
</reference>
<comment type="caution">
    <text evidence="1">The sequence shown here is derived from an EMBL/GenBank/DDBJ whole genome shotgun (WGS) entry which is preliminary data.</text>
</comment>